<feature type="region of interest" description="Disordered" evidence="1">
    <location>
        <begin position="322"/>
        <end position="349"/>
    </location>
</feature>
<evidence type="ECO:0000256" key="1">
    <source>
        <dbReference type="SAM" id="MobiDB-lite"/>
    </source>
</evidence>
<dbReference type="EMBL" id="ML996692">
    <property type="protein sequence ID" value="KAF2401777.1"/>
    <property type="molecule type" value="Genomic_DNA"/>
</dbReference>
<dbReference type="OrthoDB" id="3902060at2759"/>
<sequence length="349" mass="39870">MFDPEFLFDHTRKLRIDDKLSSIDAKKLLKWLLARWTSVEIPDVALKQLEQDEVEDSSFERDVNDFKKDEEDETNRFRSRRVVIERNRSLSPERRANDLLPPICRGRRLGRFPPSQGVADHWKPFHFRPDNLLQSLSQHGWKPVYMRGNASGQTWFCGALPVHVRRFKEDYTPQDTAWDPKKNPGEQAYLIVGPEWVEEAELQRLGFSYKALPSGHFSLDPRLASHDVLCLVDATAVMREERLYRKYRTLPGGDLFEPSSISVPDVDFLHGGLGLGSGSASHMHEGSGLHNAGKFVPSEEKVRHRFEDMSMMGARISELGGDMSAPEMAPETTPSEQTYMSEPFVEVSK</sequence>
<organism evidence="2 3">
    <name type="scientific">Trichodelitschia bisporula</name>
    <dbReference type="NCBI Taxonomy" id="703511"/>
    <lineage>
        <taxon>Eukaryota</taxon>
        <taxon>Fungi</taxon>
        <taxon>Dikarya</taxon>
        <taxon>Ascomycota</taxon>
        <taxon>Pezizomycotina</taxon>
        <taxon>Dothideomycetes</taxon>
        <taxon>Dothideomycetes incertae sedis</taxon>
        <taxon>Phaeotrichales</taxon>
        <taxon>Phaeotrichaceae</taxon>
        <taxon>Trichodelitschia</taxon>
    </lineage>
</organism>
<reference evidence="2" key="1">
    <citation type="journal article" date="2020" name="Stud. Mycol.">
        <title>101 Dothideomycetes genomes: a test case for predicting lifestyles and emergence of pathogens.</title>
        <authorList>
            <person name="Haridas S."/>
            <person name="Albert R."/>
            <person name="Binder M."/>
            <person name="Bloem J."/>
            <person name="Labutti K."/>
            <person name="Salamov A."/>
            <person name="Andreopoulos B."/>
            <person name="Baker S."/>
            <person name="Barry K."/>
            <person name="Bills G."/>
            <person name="Bluhm B."/>
            <person name="Cannon C."/>
            <person name="Castanera R."/>
            <person name="Culley D."/>
            <person name="Daum C."/>
            <person name="Ezra D."/>
            <person name="Gonzalez J."/>
            <person name="Henrissat B."/>
            <person name="Kuo A."/>
            <person name="Liang C."/>
            <person name="Lipzen A."/>
            <person name="Lutzoni F."/>
            <person name="Magnuson J."/>
            <person name="Mondo S."/>
            <person name="Nolan M."/>
            <person name="Ohm R."/>
            <person name="Pangilinan J."/>
            <person name="Park H.-J."/>
            <person name="Ramirez L."/>
            <person name="Alfaro M."/>
            <person name="Sun H."/>
            <person name="Tritt A."/>
            <person name="Yoshinaga Y."/>
            <person name="Zwiers L.-H."/>
            <person name="Turgeon B."/>
            <person name="Goodwin S."/>
            <person name="Spatafora J."/>
            <person name="Crous P."/>
            <person name="Grigoriev I."/>
        </authorList>
    </citation>
    <scope>NUCLEOTIDE SEQUENCE</scope>
    <source>
        <strain evidence="2">CBS 262.69</strain>
    </source>
</reference>
<keyword evidence="3" id="KW-1185">Reference proteome</keyword>
<gene>
    <name evidence="2" type="ORF">EJ06DRAFT_360121</name>
</gene>
<accession>A0A6G1I127</accession>
<protein>
    <submittedName>
        <fullName evidence="2">Uncharacterized protein</fullName>
    </submittedName>
</protein>
<proteinExistence type="predicted"/>
<dbReference type="AlphaFoldDB" id="A0A6G1I127"/>
<dbReference type="Proteomes" id="UP000799640">
    <property type="component" value="Unassembled WGS sequence"/>
</dbReference>
<evidence type="ECO:0000313" key="2">
    <source>
        <dbReference type="EMBL" id="KAF2401777.1"/>
    </source>
</evidence>
<evidence type="ECO:0000313" key="3">
    <source>
        <dbReference type="Proteomes" id="UP000799640"/>
    </source>
</evidence>
<name>A0A6G1I127_9PEZI</name>